<organism evidence="1 2">
    <name type="scientific">[Eubacterium] siraeum</name>
    <dbReference type="NCBI Taxonomy" id="39492"/>
    <lineage>
        <taxon>Bacteria</taxon>
        <taxon>Bacillati</taxon>
        <taxon>Bacillota</taxon>
        <taxon>Clostridia</taxon>
        <taxon>Eubacteriales</taxon>
        <taxon>Oscillospiraceae</taxon>
        <taxon>Oscillospiraceae incertae sedis</taxon>
    </lineage>
</organism>
<dbReference type="PANTHER" id="PTHR38451">
    <property type="entry name" value="TRNA (ADENINE(22)-N(1))-METHYLTRANSFERASE"/>
    <property type="match status" value="1"/>
</dbReference>
<sequence length="219" mass="24414">MHEPILSPRLAAAAGMVRKGGEICDVGTDHALLPCRLYLDGERKLTAADINEGPLLSAKQTVMHYIGKEDAVRLVLSDGLEKIDYADDVIIAGMGGELIARIVLGCRFLSRDTHFILQPMTKAEILRKELYKNGFYIEKELTARENDRNYVIMSVYYDGESREITDAFAYSGKVTDKEYLSLVCRKLRHAGECCSSSDTVKSEKLCNTAQEIENIISTL</sequence>
<dbReference type="InterPro" id="IPR029063">
    <property type="entry name" value="SAM-dependent_MTases_sf"/>
</dbReference>
<reference evidence="1 2" key="1">
    <citation type="submission" date="2015-09" db="EMBL/GenBank/DDBJ databases">
        <authorList>
            <consortium name="Pathogen Informatics"/>
        </authorList>
    </citation>
    <scope>NUCLEOTIDE SEQUENCE [LARGE SCALE GENOMIC DNA]</scope>
    <source>
        <strain evidence="1 2">2789STDY5834928</strain>
    </source>
</reference>
<dbReference type="PANTHER" id="PTHR38451:SF1">
    <property type="entry name" value="TRNA (ADENINE(22)-N(1))-METHYLTRANSFERASE"/>
    <property type="match status" value="1"/>
</dbReference>
<dbReference type="EMBL" id="CZBY01000009">
    <property type="protein sequence ID" value="CUQ86625.1"/>
    <property type="molecule type" value="Genomic_DNA"/>
</dbReference>
<accession>A0A174ZH30</accession>
<dbReference type="SUPFAM" id="SSF53335">
    <property type="entry name" value="S-adenosyl-L-methionine-dependent methyltransferases"/>
    <property type="match status" value="1"/>
</dbReference>
<protein>
    <submittedName>
        <fullName evidence="1">tRNA (Adenine(22)-N(1))-methyltransferase</fullName>
        <ecNumber evidence="1">2.1.1.217</ecNumber>
    </submittedName>
</protein>
<dbReference type="Proteomes" id="UP000095662">
    <property type="component" value="Unassembled WGS sequence"/>
</dbReference>
<dbReference type="PIRSF" id="PIRSF018637">
    <property type="entry name" value="TrmK"/>
    <property type="match status" value="1"/>
</dbReference>
<dbReference type="AlphaFoldDB" id="A0A174ZH30"/>
<dbReference type="GO" id="GO:0160105">
    <property type="term" value="F:tRNA (adenine(22)-N1)-methyltransferase activity"/>
    <property type="evidence" value="ECO:0007669"/>
    <property type="project" value="UniProtKB-EC"/>
</dbReference>
<dbReference type="InterPro" id="IPR006901">
    <property type="entry name" value="TrmK"/>
</dbReference>
<dbReference type="Pfam" id="PF12847">
    <property type="entry name" value="Methyltransf_18"/>
    <property type="match status" value="1"/>
</dbReference>
<keyword evidence="1" id="KW-0808">Transferase</keyword>
<dbReference type="Gene3D" id="3.40.50.150">
    <property type="entry name" value="Vaccinia Virus protein VP39"/>
    <property type="match status" value="1"/>
</dbReference>
<keyword evidence="1" id="KW-0489">Methyltransferase</keyword>
<dbReference type="GO" id="GO:0032259">
    <property type="term" value="P:methylation"/>
    <property type="evidence" value="ECO:0007669"/>
    <property type="project" value="UniProtKB-KW"/>
</dbReference>
<dbReference type="STRING" id="39492.ERS852540_01333"/>
<evidence type="ECO:0000313" key="2">
    <source>
        <dbReference type="Proteomes" id="UP000095662"/>
    </source>
</evidence>
<evidence type="ECO:0000313" key="1">
    <source>
        <dbReference type="EMBL" id="CUQ86625.1"/>
    </source>
</evidence>
<dbReference type="EC" id="2.1.1.217" evidence="1"/>
<dbReference type="OrthoDB" id="5881184at2"/>
<name>A0A174ZH30_9FIRM</name>
<gene>
    <name evidence="1" type="primary">trmK</name>
    <name evidence="1" type="ORF">ERS852540_01333</name>
</gene>
<proteinExistence type="predicted"/>